<evidence type="ECO:0000256" key="3">
    <source>
        <dbReference type="ARBA" id="ARBA00023085"/>
    </source>
</evidence>
<gene>
    <name evidence="5" type="ORF">KI387_002108</name>
</gene>
<feature type="domain" description="Pectinesterase catalytic" evidence="4">
    <location>
        <begin position="1"/>
        <end position="37"/>
    </location>
</feature>
<reference evidence="5 6" key="1">
    <citation type="journal article" date="2021" name="Nat. Plants">
        <title>The Taxus genome provides insights into paclitaxel biosynthesis.</title>
        <authorList>
            <person name="Xiong X."/>
            <person name="Gou J."/>
            <person name="Liao Q."/>
            <person name="Li Y."/>
            <person name="Zhou Q."/>
            <person name="Bi G."/>
            <person name="Li C."/>
            <person name="Du R."/>
            <person name="Wang X."/>
            <person name="Sun T."/>
            <person name="Guo L."/>
            <person name="Liang H."/>
            <person name="Lu P."/>
            <person name="Wu Y."/>
            <person name="Zhang Z."/>
            <person name="Ro D.K."/>
            <person name="Shang Y."/>
            <person name="Huang S."/>
            <person name="Yan J."/>
        </authorList>
    </citation>
    <scope>NUCLEOTIDE SEQUENCE [LARGE SCALE GENOMIC DNA]</scope>
    <source>
        <strain evidence="5">Ta-2019</strain>
    </source>
</reference>
<feature type="non-terminal residue" evidence="5">
    <location>
        <position position="70"/>
    </location>
</feature>
<comment type="pathway">
    <text evidence="1">Glycan metabolism; pectin degradation; 2-dehydro-3-deoxy-D-gluconate from pectin: step 1/5.</text>
</comment>
<keyword evidence="3" id="KW-0063">Aspartyl esterase</keyword>
<dbReference type="OMA" id="RADWLEW"/>
<dbReference type="AlphaFoldDB" id="A0AA38H0J3"/>
<comment type="caution">
    <text evidence="5">The sequence shown here is derived from an EMBL/GenBank/DDBJ whole genome shotgun (WGS) entry which is preliminary data.</text>
</comment>
<evidence type="ECO:0000313" key="5">
    <source>
        <dbReference type="EMBL" id="KAH9330000.1"/>
    </source>
</evidence>
<name>A0AA38H0J3_TAXCH</name>
<accession>A0AA38H0J3</accession>
<dbReference type="Proteomes" id="UP000824469">
    <property type="component" value="Unassembled WGS sequence"/>
</dbReference>
<dbReference type="GO" id="GO:0042545">
    <property type="term" value="P:cell wall modification"/>
    <property type="evidence" value="ECO:0007669"/>
    <property type="project" value="InterPro"/>
</dbReference>
<keyword evidence="2" id="KW-0378">Hydrolase</keyword>
<sequence length="70" mass="7574">NRGPGAKLDKCVTWDGYRVIKTAEEANNFTVANFISGSTWLPSTGIPFKGGLGEVGVIQEAIKLHEPAWE</sequence>
<evidence type="ECO:0000256" key="2">
    <source>
        <dbReference type="ARBA" id="ARBA00022801"/>
    </source>
</evidence>
<evidence type="ECO:0000259" key="4">
    <source>
        <dbReference type="Pfam" id="PF01095"/>
    </source>
</evidence>
<dbReference type="Pfam" id="PF01095">
    <property type="entry name" value="Pectinesterase"/>
    <property type="match status" value="1"/>
</dbReference>
<dbReference type="InterPro" id="IPR012334">
    <property type="entry name" value="Pectin_lyas_fold"/>
</dbReference>
<evidence type="ECO:0000313" key="6">
    <source>
        <dbReference type="Proteomes" id="UP000824469"/>
    </source>
</evidence>
<dbReference type="EMBL" id="JAHRHJ020000001">
    <property type="protein sequence ID" value="KAH9330000.1"/>
    <property type="molecule type" value="Genomic_DNA"/>
</dbReference>
<dbReference type="InterPro" id="IPR011050">
    <property type="entry name" value="Pectin_lyase_fold/virulence"/>
</dbReference>
<feature type="non-terminal residue" evidence="5">
    <location>
        <position position="1"/>
    </location>
</feature>
<protein>
    <recommendedName>
        <fullName evidence="4">Pectinesterase catalytic domain-containing protein</fullName>
    </recommendedName>
</protein>
<keyword evidence="6" id="KW-1185">Reference proteome</keyword>
<evidence type="ECO:0000256" key="1">
    <source>
        <dbReference type="ARBA" id="ARBA00005184"/>
    </source>
</evidence>
<proteinExistence type="predicted"/>
<dbReference type="GO" id="GO:0030599">
    <property type="term" value="F:pectinesterase activity"/>
    <property type="evidence" value="ECO:0007669"/>
    <property type="project" value="InterPro"/>
</dbReference>
<dbReference type="SUPFAM" id="SSF51126">
    <property type="entry name" value="Pectin lyase-like"/>
    <property type="match status" value="1"/>
</dbReference>
<organism evidence="5 6">
    <name type="scientific">Taxus chinensis</name>
    <name type="common">Chinese yew</name>
    <name type="synonym">Taxus wallichiana var. chinensis</name>
    <dbReference type="NCBI Taxonomy" id="29808"/>
    <lineage>
        <taxon>Eukaryota</taxon>
        <taxon>Viridiplantae</taxon>
        <taxon>Streptophyta</taxon>
        <taxon>Embryophyta</taxon>
        <taxon>Tracheophyta</taxon>
        <taxon>Spermatophyta</taxon>
        <taxon>Pinopsida</taxon>
        <taxon>Pinidae</taxon>
        <taxon>Conifers II</taxon>
        <taxon>Cupressales</taxon>
        <taxon>Taxaceae</taxon>
        <taxon>Taxus</taxon>
    </lineage>
</organism>
<dbReference type="Gene3D" id="2.160.20.10">
    <property type="entry name" value="Single-stranded right-handed beta-helix, Pectin lyase-like"/>
    <property type="match status" value="1"/>
</dbReference>
<dbReference type="InterPro" id="IPR000070">
    <property type="entry name" value="Pectinesterase_cat"/>
</dbReference>